<protein>
    <submittedName>
        <fullName evidence="1">Predicted protein</fullName>
    </submittedName>
</protein>
<evidence type="ECO:0000313" key="1">
    <source>
        <dbReference type="EMBL" id="EDR02659.1"/>
    </source>
</evidence>
<organism evidence="2">
    <name type="scientific">Laccaria bicolor (strain S238N-H82 / ATCC MYA-4686)</name>
    <name type="common">Bicoloured deceiver</name>
    <name type="synonym">Laccaria laccata var. bicolor</name>
    <dbReference type="NCBI Taxonomy" id="486041"/>
    <lineage>
        <taxon>Eukaryota</taxon>
        <taxon>Fungi</taxon>
        <taxon>Dikarya</taxon>
        <taxon>Basidiomycota</taxon>
        <taxon>Agaricomycotina</taxon>
        <taxon>Agaricomycetes</taxon>
        <taxon>Agaricomycetidae</taxon>
        <taxon>Agaricales</taxon>
        <taxon>Agaricineae</taxon>
        <taxon>Hydnangiaceae</taxon>
        <taxon>Laccaria</taxon>
    </lineage>
</organism>
<name>B0DRS2_LACBS</name>
<dbReference type="GeneID" id="6082330"/>
<proteinExistence type="predicted"/>
<dbReference type="AlphaFoldDB" id="B0DRS2"/>
<reference evidence="1 2" key="1">
    <citation type="journal article" date="2008" name="Nature">
        <title>The genome of Laccaria bicolor provides insights into mycorrhizal symbiosis.</title>
        <authorList>
            <person name="Martin F."/>
            <person name="Aerts A."/>
            <person name="Ahren D."/>
            <person name="Brun A."/>
            <person name="Danchin E.G.J."/>
            <person name="Duchaussoy F."/>
            <person name="Gibon J."/>
            <person name="Kohler A."/>
            <person name="Lindquist E."/>
            <person name="Pereda V."/>
            <person name="Salamov A."/>
            <person name="Shapiro H.J."/>
            <person name="Wuyts J."/>
            <person name="Blaudez D."/>
            <person name="Buee M."/>
            <person name="Brokstein P."/>
            <person name="Canbaeck B."/>
            <person name="Cohen D."/>
            <person name="Courty P.E."/>
            <person name="Coutinho P.M."/>
            <person name="Delaruelle C."/>
            <person name="Detter J.C."/>
            <person name="Deveau A."/>
            <person name="DiFazio S."/>
            <person name="Duplessis S."/>
            <person name="Fraissinet-Tachet L."/>
            <person name="Lucic E."/>
            <person name="Frey-Klett P."/>
            <person name="Fourrey C."/>
            <person name="Feussner I."/>
            <person name="Gay G."/>
            <person name="Grimwood J."/>
            <person name="Hoegger P.J."/>
            <person name="Jain P."/>
            <person name="Kilaru S."/>
            <person name="Labbe J."/>
            <person name="Lin Y.C."/>
            <person name="Legue V."/>
            <person name="Le Tacon F."/>
            <person name="Marmeisse R."/>
            <person name="Melayah D."/>
            <person name="Montanini B."/>
            <person name="Muratet M."/>
            <person name="Nehls U."/>
            <person name="Niculita-Hirzel H."/>
            <person name="Oudot-Le Secq M.P."/>
            <person name="Peter M."/>
            <person name="Quesneville H."/>
            <person name="Rajashekar B."/>
            <person name="Reich M."/>
            <person name="Rouhier N."/>
            <person name="Schmutz J."/>
            <person name="Yin T."/>
            <person name="Chalot M."/>
            <person name="Henrissat B."/>
            <person name="Kuees U."/>
            <person name="Lucas S."/>
            <person name="Van de Peer Y."/>
            <person name="Podila G.K."/>
            <person name="Polle A."/>
            <person name="Pukkila P.J."/>
            <person name="Richardson P.M."/>
            <person name="Rouze P."/>
            <person name="Sanders I.R."/>
            <person name="Stajich J.E."/>
            <person name="Tunlid A."/>
            <person name="Tuskan G."/>
            <person name="Grigoriev I.V."/>
        </authorList>
    </citation>
    <scope>NUCLEOTIDE SEQUENCE [LARGE SCALE GENOMIC DNA]</scope>
    <source>
        <strain evidence="2">S238N-H82 / ATCC MYA-4686</strain>
    </source>
</reference>
<dbReference type="RefSeq" id="XP_001886703.1">
    <property type="nucleotide sequence ID" value="XM_001886668.1"/>
</dbReference>
<evidence type="ECO:0000313" key="2">
    <source>
        <dbReference type="Proteomes" id="UP000001194"/>
    </source>
</evidence>
<dbReference type="KEGG" id="lbc:LACBIDRAFT_308174"/>
<dbReference type="HOGENOM" id="CLU_1366451_0_0_1"/>
<gene>
    <name evidence="1" type="ORF">LACBIDRAFT_308174</name>
</gene>
<dbReference type="EMBL" id="DS547129">
    <property type="protein sequence ID" value="EDR02659.1"/>
    <property type="molecule type" value="Genomic_DNA"/>
</dbReference>
<keyword evidence="2" id="KW-1185">Reference proteome</keyword>
<dbReference type="Proteomes" id="UP000001194">
    <property type="component" value="Unassembled WGS sequence"/>
</dbReference>
<dbReference type="InParanoid" id="B0DRS2"/>
<sequence>MASGRKDTSDVKLLQESAGAASAQTVTVVIDRERLRQVETLLQHLNQPPLVPTAVNEPNVLEGNVESDGLGSPMPFSAGNPLEGLRHHLGHRPLHHSPVPSPPNHGALCHRPLHHSPVPYVRNLGALQENTKYCEVETIGHPYNDNPLFSLPQDRCYEQSKLQDLTAAFTCLYIQQSWLKHWSLVPSPYPAWFLGDLSFS</sequence>
<accession>B0DRS2</accession>